<name>W7QZ13_9ALTE</name>
<dbReference type="Proteomes" id="UP000019276">
    <property type="component" value="Unassembled WGS sequence"/>
</dbReference>
<protein>
    <submittedName>
        <fullName evidence="1">Uncharacterized protein</fullName>
    </submittedName>
</protein>
<sequence length="93" mass="10545">MDQFNPHSVHCINAPNFPILARYIVSGDFANALRHLNSLNRDDLFDTLLYSGLGVKGAYGEWINNISHELQQACEQGYIENQAVFDKIRAHLN</sequence>
<dbReference type="STRING" id="1328313.DS2_07153"/>
<organism evidence="1 2">
    <name type="scientific">Catenovulum agarivorans DS-2</name>
    <dbReference type="NCBI Taxonomy" id="1328313"/>
    <lineage>
        <taxon>Bacteria</taxon>
        <taxon>Pseudomonadati</taxon>
        <taxon>Pseudomonadota</taxon>
        <taxon>Gammaproteobacteria</taxon>
        <taxon>Alteromonadales</taxon>
        <taxon>Alteromonadaceae</taxon>
        <taxon>Catenovulum</taxon>
    </lineage>
</organism>
<keyword evidence="2" id="KW-1185">Reference proteome</keyword>
<evidence type="ECO:0000313" key="1">
    <source>
        <dbReference type="EMBL" id="EWH10590.1"/>
    </source>
</evidence>
<reference evidence="1 2" key="1">
    <citation type="journal article" date="2014" name="Genome Announc.">
        <title>Draft Genome Sequence of the Agar-Degrading Bacterium Catenovulum sp. Strain DS-2, Isolated from Intestines of Haliotis diversicolor.</title>
        <authorList>
            <person name="Shan D."/>
            <person name="Li X."/>
            <person name="Gu Z."/>
            <person name="Wei G."/>
            <person name="Gao Z."/>
            <person name="Shao Z."/>
        </authorList>
    </citation>
    <scope>NUCLEOTIDE SEQUENCE [LARGE SCALE GENOMIC DNA]</scope>
    <source>
        <strain evidence="1 2">DS-2</strain>
    </source>
</reference>
<gene>
    <name evidence="1" type="ORF">DS2_07153</name>
</gene>
<accession>W7QZ13</accession>
<proteinExistence type="predicted"/>
<dbReference type="OrthoDB" id="9935595at2"/>
<dbReference type="RefSeq" id="WP_035014015.1">
    <property type="nucleotide sequence ID" value="NZ_ARZY01000010.1"/>
</dbReference>
<comment type="caution">
    <text evidence="1">The sequence shown here is derived from an EMBL/GenBank/DDBJ whole genome shotgun (WGS) entry which is preliminary data.</text>
</comment>
<evidence type="ECO:0000313" key="2">
    <source>
        <dbReference type="Proteomes" id="UP000019276"/>
    </source>
</evidence>
<dbReference type="EMBL" id="ARZY01000010">
    <property type="protein sequence ID" value="EWH10590.1"/>
    <property type="molecule type" value="Genomic_DNA"/>
</dbReference>
<dbReference type="AlphaFoldDB" id="W7QZ13"/>